<accession>A0A7S8IGZ3</accession>
<evidence type="ECO:0000313" key="2">
    <source>
        <dbReference type="EMBL" id="QPC85257.1"/>
    </source>
</evidence>
<dbReference type="KEGG" id="pmet:G4Y79_19395"/>
<dbReference type="AlphaFoldDB" id="A0A7S8IGZ3"/>
<dbReference type="Pfam" id="PF13604">
    <property type="entry name" value="AAA_30"/>
    <property type="match status" value="1"/>
</dbReference>
<sequence length="912" mass="105841">MRRIDEQILRSDAAICRHIENLDALGRGAVSQDVLSNLRTFVEHTMFKIYAHTNDTTYDYSHIEQAISFVKTMAQLKFLSRFHAYLQIVASHYTLDPEDSERVMLKYYEFMLEIKYYLKTYFNLDVLSNLDQFPLNTDRNLQEYYEKIVEKLIRRNRRTDINISENDRYYIHKIKPFFVNHQIYYEVTFIPATGKASKFDRVIAFTTLDISKYYAVKLWTVKDDITILGKTMPIFIIVNWQVAIRPIEIERFSNIFGEDLRNYAGSAEGRGLMQFLSKTGFNLVELMGFEDSHYQRIRLHVLEAFNAKVSHLFDIFDRCRVIIRNNRSGGNILRYLLYHMNNKILTDQIGDENGMLSDLHLQYGCIPFDKMPFNTSLLHHNPRLGDLFDCLDATNRMHEVLARYVLVNTEKRGQLYTPKAELERFGDIDRLVNTFNSLLYHKPRHQARRIETRNRHYYIQGYENDTVDIIQKLIKLSAGGLQNYTSYVDGWLASDSSHVDCEEKKAALQQMFAQSSVALIYGSAGTGKSTLINHVSSLFKNLSKLYLANTNPAVDNMKRRVTVQTADTDFMTIAKFLPSQNIRTKYDILVIDECSTVNNRDMKAILEKAEFELLVLVGDIYQIEAIEFGNWFSAAKGFLPPTSSCELIKPYRSRQNEELQTLWNRVRNMDHRVVETIARNQYSATLDASLFAPAKPDEIILCLNYDGLYGINNINRFLQQANPNPAVPWGLQLYKVGDPILFNESDRFKPIIYNNVKGLIAGIQLIGDQIQFDIEVDKQINGLEARYYDFELLENSVAGHSVIRFTVDDHRRIDENREMPITAVVPFQVAYAVSIHKAQGLEFNSVKIVITDEIEDHITHSIFYTAITRAKEKLKIYWTPEVGQRILSTIKPRNIKRDIEFLKAALRERTLT</sequence>
<name>A0A7S8IGZ3_9CHLR</name>
<organism evidence="2 3">
    <name type="scientific">Phototrophicus methaneseepsis</name>
    <dbReference type="NCBI Taxonomy" id="2710758"/>
    <lineage>
        <taxon>Bacteria</taxon>
        <taxon>Bacillati</taxon>
        <taxon>Chloroflexota</taxon>
        <taxon>Candidatus Thermofontia</taxon>
        <taxon>Phototrophicales</taxon>
        <taxon>Phototrophicaceae</taxon>
        <taxon>Phototrophicus</taxon>
    </lineage>
</organism>
<dbReference type="CDD" id="cd18809">
    <property type="entry name" value="SF1_C_RecD"/>
    <property type="match status" value="1"/>
</dbReference>
<protein>
    <submittedName>
        <fullName evidence="2">AAA family ATPase</fullName>
    </submittedName>
</protein>
<proteinExistence type="predicted"/>
<dbReference type="Proteomes" id="UP000594468">
    <property type="component" value="Chromosome"/>
</dbReference>
<gene>
    <name evidence="2" type="ORF">G4Y79_19395</name>
</gene>
<evidence type="ECO:0000313" key="3">
    <source>
        <dbReference type="Proteomes" id="UP000594468"/>
    </source>
</evidence>
<dbReference type="SUPFAM" id="SSF52540">
    <property type="entry name" value="P-loop containing nucleoside triphosphate hydrolases"/>
    <property type="match status" value="2"/>
</dbReference>
<feature type="domain" description="UvrD-like helicase C-terminal" evidence="1">
    <location>
        <begin position="830"/>
        <end position="875"/>
    </location>
</feature>
<dbReference type="InterPro" id="IPR027417">
    <property type="entry name" value="P-loop_NTPase"/>
</dbReference>
<reference evidence="2 3" key="1">
    <citation type="submission" date="2020-02" db="EMBL/GenBank/DDBJ databases">
        <authorList>
            <person name="Zheng R.K."/>
            <person name="Sun C.M."/>
        </authorList>
    </citation>
    <scope>NUCLEOTIDE SEQUENCE [LARGE SCALE GENOMIC DNA]</scope>
    <source>
        <strain evidence="3">rifampicinis</strain>
    </source>
</reference>
<dbReference type="InterPro" id="IPR027785">
    <property type="entry name" value="UvrD-like_helicase_C"/>
</dbReference>
<keyword evidence="3" id="KW-1185">Reference proteome</keyword>
<dbReference type="Pfam" id="PF13538">
    <property type="entry name" value="UvrD_C_2"/>
    <property type="match status" value="1"/>
</dbReference>
<evidence type="ECO:0000259" key="1">
    <source>
        <dbReference type="Pfam" id="PF13538"/>
    </source>
</evidence>
<dbReference type="EMBL" id="CP062983">
    <property type="protein sequence ID" value="QPC85257.1"/>
    <property type="molecule type" value="Genomic_DNA"/>
</dbReference>
<dbReference type="Gene3D" id="3.40.50.300">
    <property type="entry name" value="P-loop containing nucleotide triphosphate hydrolases"/>
    <property type="match status" value="2"/>
</dbReference>